<dbReference type="RefSeq" id="XP_028484528.1">
    <property type="nucleotide sequence ID" value="XM_028626825.1"/>
</dbReference>
<sequence length="143" mass="15450">MAARIPVILCGKTERIGTAVVKGLKPEYEVIQFVMTPESGAVQIPALLRGETNVSSDSDLGSHDYSRGVKAIILGGGYDDQDLKILRGAAQGIKPLPWLRPDLSKPAPPLGPAYGEAMVERVKETLKGLRDNGKMEEDGIIYY</sequence>
<protein>
    <submittedName>
        <fullName evidence="1">Uncharacterized protein</fullName>
    </submittedName>
</protein>
<dbReference type="GeneID" id="39596102"/>
<reference evidence="1 2" key="1">
    <citation type="journal article" date="2018" name="Front. Microbiol.">
        <title>Genomic and genetic insights into a cosmopolitan fungus, Paecilomyces variotii (Eurotiales).</title>
        <authorList>
            <person name="Urquhart A.S."/>
            <person name="Mondo S.J."/>
            <person name="Makela M.R."/>
            <person name="Hane J.K."/>
            <person name="Wiebenga A."/>
            <person name="He G."/>
            <person name="Mihaltcheva S."/>
            <person name="Pangilinan J."/>
            <person name="Lipzen A."/>
            <person name="Barry K."/>
            <person name="de Vries R.P."/>
            <person name="Grigoriev I.V."/>
            <person name="Idnurm A."/>
        </authorList>
    </citation>
    <scope>NUCLEOTIDE SEQUENCE [LARGE SCALE GENOMIC DNA]</scope>
    <source>
        <strain evidence="1 2">CBS 101075</strain>
    </source>
</reference>
<proteinExistence type="predicted"/>
<dbReference type="Proteomes" id="UP000283841">
    <property type="component" value="Unassembled WGS sequence"/>
</dbReference>
<gene>
    <name evidence="1" type="ORF">C8Q69DRAFT_273577</name>
</gene>
<accession>A0A443HST9</accession>
<dbReference type="VEuPathDB" id="FungiDB:C8Q69DRAFT_273577"/>
<keyword evidence="2" id="KW-1185">Reference proteome</keyword>
<evidence type="ECO:0000313" key="2">
    <source>
        <dbReference type="Proteomes" id="UP000283841"/>
    </source>
</evidence>
<dbReference type="EMBL" id="RCNU01000006">
    <property type="protein sequence ID" value="RWQ94883.1"/>
    <property type="molecule type" value="Genomic_DNA"/>
</dbReference>
<name>A0A443HST9_BYSSP</name>
<organism evidence="1 2">
    <name type="scientific">Byssochlamys spectabilis</name>
    <name type="common">Paecilomyces variotii</name>
    <dbReference type="NCBI Taxonomy" id="264951"/>
    <lineage>
        <taxon>Eukaryota</taxon>
        <taxon>Fungi</taxon>
        <taxon>Dikarya</taxon>
        <taxon>Ascomycota</taxon>
        <taxon>Pezizomycotina</taxon>
        <taxon>Eurotiomycetes</taxon>
        <taxon>Eurotiomycetidae</taxon>
        <taxon>Eurotiales</taxon>
        <taxon>Thermoascaceae</taxon>
        <taxon>Paecilomyces</taxon>
    </lineage>
</organism>
<comment type="caution">
    <text evidence="1">The sequence shown here is derived from an EMBL/GenBank/DDBJ whole genome shotgun (WGS) entry which is preliminary data.</text>
</comment>
<evidence type="ECO:0000313" key="1">
    <source>
        <dbReference type="EMBL" id="RWQ94883.1"/>
    </source>
</evidence>
<dbReference type="AlphaFoldDB" id="A0A443HST9"/>